<accession>A0A1D6HJ30</accession>
<dbReference type="AlphaFoldDB" id="A0A1D6HJ30"/>
<dbReference type="ExpressionAtlas" id="A0A1D6HJ30">
    <property type="expression patterns" value="baseline and differential"/>
</dbReference>
<dbReference type="EMBL" id="CM000781">
    <property type="protein sequence ID" value="AQK74490.1"/>
    <property type="molecule type" value="Genomic_DNA"/>
</dbReference>
<organism evidence="1">
    <name type="scientific">Zea mays</name>
    <name type="common">Maize</name>
    <dbReference type="NCBI Taxonomy" id="4577"/>
    <lineage>
        <taxon>Eukaryota</taxon>
        <taxon>Viridiplantae</taxon>
        <taxon>Streptophyta</taxon>
        <taxon>Embryophyta</taxon>
        <taxon>Tracheophyta</taxon>
        <taxon>Spermatophyta</taxon>
        <taxon>Magnoliopsida</taxon>
        <taxon>Liliopsida</taxon>
        <taxon>Poales</taxon>
        <taxon>Poaceae</taxon>
        <taxon>PACMAD clade</taxon>
        <taxon>Panicoideae</taxon>
        <taxon>Andropogonodae</taxon>
        <taxon>Andropogoneae</taxon>
        <taxon>Tripsacinae</taxon>
        <taxon>Zea</taxon>
    </lineage>
</organism>
<evidence type="ECO:0000313" key="1">
    <source>
        <dbReference type="EMBL" id="AQK74490.1"/>
    </source>
</evidence>
<dbReference type="GO" id="GO:0016757">
    <property type="term" value="F:glycosyltransferase activity"/>
    <property type="evidence" value="ECO:0007669"/>
    <property type="project" value="UniProtKB-KW"/>
</dbReference>
<protein>
    <submittedName>
        <fullName evidence="1">O-fucosyltransferase family protein</fullName>
    </submittedName>
</protein>
<proteinExistence type="predicted"/>
<sequence>MGIKAVEKLRCPSSVAAAARSGLKLWMLRAVTTVLLWTSVVQFTAVGNTWTWGPRVLKGWPSCRTAREAAAVTTTRLSTPEPVVEKAALPPKSEYRRSAFHRFRTFWKLEWKHELYAYENAFCVNYFLFRYRFCALVVATPWMERNKLSSHYGSFQC</sequence>
<name>A0A1D6HJ30_MAIZE</name>
<gene>
    <name evidence="1" type="ORF">ZEAMMB73_Zm00001d017906</name>
</gene>
<keyword evidence="1" id="KW-0808">Transferase</keyword>
<reference evidence="1" key="1">
    <citation type="submission" date="2015-12" db="EMBL/GenBank/DDBJ databases">
        <title>Update maize B73 reference genome by single molecule sequencing technologies.</title>
        <authorList>
            <consortium name="Maize Genome Sequencing Project"/>
            <person name="Ware D."/>
        </authorList>
    </citation>
    <scope>NUCLEOTIDE SEQUENCE</scope>
    <source>
        <tissue evidence="1">Seedling</tissue>
    </source>
</reference>
<keyword evidence="1" id="KW-0328">Glycosyltransferase</keyword>